<proteinExistence type="predicted"/>
<evidence type="ECO:0000313" key="1">
    <source>
        <dbReference type="EMBL" id="MEQ2457325.1"/>
    </source>
</evidence>
<dbReference type="EMBL" id="JBBMFT010000011">
    <property type="protein sequence ID" value="MEQ2457325.1"/>
    <property type="molecule type" value="Genomic_DNA"/>
</dbReference>
<dbReference type="Proteomes" id="UP001440599">
    <property type="component" value="Unassembled WGS sequence"/>
</dbReference>
<comment type="caution">
    <text evidence="1">The sequence shown here is derived from an EMBL/GenBank/DDBJ whole genome shotgun (WGS) entry which is preliminary data.</text>
</comment>
<evidence type="ECO:0000313" key="2">
    <source>
        <dbReference type="Proteomes" id="UP001440599"/>
    </source>
</evidence>
<dbReference type="RefSeq" id="WP_349141122.1">
    <property type="nucleotide sequence ID" value="NZ_JBBMFT010000011.1"/>
</dbReference>
<protein>
    <recommendedName>
        <fullName evidence="3">Carboxypeptidase regulatory-like domain-containing protein</fullName>
    </recommendedName>
</protein>
<organism evidence="1 2">
    <name type="scientific">Flavonifractor hominis</name>
    <dbReference type="NCBI Taxonomy" id="3133178"/>
    <lineage>
        <taxon>Bacteria</taxon>
        <taxon>Bacillati</taxon>
        <taxon>Bacillota</taxon>
        <taxon>Clostridia</taxon>
        <taxon>Eubacteriales</taxon>
        <taxon>Oscillospiraceae</taxon>
        <taxon>Flavonifractor</taxon>
    </lineage>
</organism>
<sequence length="123" mass="13550">MLLAGRPFCLRPGGEAHAPLCVLPRYLLCGVRVCLAGPGPWDRVTLRSCRGSWCSCRTPWGGGPVLFGGLPPGTYALTLRRGERALHCLLELPPGVNVELCWAPALGRLTWRHDPFHYRFNST</sequence>
<gene>
    <name evidence="1" type="ORF">WMO45_12430</name>
</gene>
<keyword evidence="2" id="KW-1185">Reference proteome</keyword>
<evidence type="ECO:0008006" key="3">
    <source>
        <dbReference type="Google" id="ProtNLM"/>
    </source>
</evidence>
<name>A0ABV1ERU6_9FIRM</name>
<reference evidence="1 2" key="1">
    <citation type="submission" date="2024-03" db="EMBL/GenBank/DDBJ databases">
        <title>Human intestinal bacterial collection.</title>
        <authorList>
            <person name="Pauvert C."/>
            <person name="Hitch T.C.A."/>
            <person name="Clavel T."/>
        </authorList>
    </citation>
    <scope>NUCLEOTIDE SEQUENCE [LARGE SCALE GENOMIC DNA]</scope>
    <source>
        <strain evidence="1 2">CLA-AP-H34</strain>
    </source>
</reference>
<accession>A0ABV1ERU6</accession>